<gene>
    <name evidence="1" type="ORF">PACLA_8A039649</name>
</gene>
<evidence type="ECO:0000313" key="1">
    <source>
        <dbReference type="EMBL" id="CAB4023958.1"/>
    </source>
</evidence>
<keyword evidence="2" id="KW-1185">Reference proteome</keyword>
<evidence type="ECO:0000313" key="2">
    <source>
        <dbReference type="Proteomes" id="UP001152795"/>
    </source>
</evidence>
<dbReference type="OrthoDB" id="411615at2759"/>
<dbReference type="Proteomes" id="UP001152795">
    <property type="component" value="Unassembled WGS sequence"/>
</dbReference>
<organism evidence="1 2">
    <name type="scientific">Paramuricea clavata</name>
    <name type="common">Red gorgonian</name>
    <name type="synonym">Violescent sea-whip</name>
    <dbReference type="NCBI Taxonomy" id="317549"/>
    <lineage>
        <taxon>Eukaryota</taxon>
        <taxon>Metazoa</taxon>
        <taxon>Cnidaria</taxon>
        <taxon>Anthozoa</taxon>
        <taxon>Octocorallia</taxon>
        <taxon>Malacalcyonacea</taxon>
        <taxon>Plexauridae</taxon>
        <taxon>Paramuricea</taxon>
    </lineage>
</organism>
<reference evidence="1" key="1">
    <citation type="submission" date="2020-04" db="EMBL/GenBank/DDBJ databases">
        <authorList>
            <person name="Alioto T."/>
            <person name="Alioto T."/>
            <person name="Gomez Garrido J."/>
        </authorList>
    </citation>
    <scope>NUCLEOTIDE SEQUENCE</scope>
    <source>
        <strain evidence="1">A484AB</strain>
    </source>
</reference>
<sequence>MIRSPAYLVFYPDSNKVERVRCVKFFNESNHESKVNPDEQEGEFLPSKVSVPIANESVISTQGDESANGIETVHDEVRYPSRTRTKPTYLNEYVTGKVVDDAATCAVDYCYRTHDIPTSYSQAVHSPERNKWEKAMDDEIEALEGNETFELVPPPKGCEVVGVKWVYTVKTGPDKAE</sequence>
<accession>A0A6S7J0V9</accession>
<proteinExistence type="predicted"/>
<name>A0A6S7J0V9_PARCT</name>
<dbReference type="AlphaFoldDB" id="A0A6S7J0V9"/>
<protein>
    <submittedName>
        <fullName evidence="1">Uncharacterized protein</fullName>
    </submittedName>
</protein>
<comment type="caution">
    <text evidence="1">The sequence shown here is derived from an EMBL/GenBank/DDBJ whole genome shotgun (WGS) entry which is preliminary data.</text>
</comment>
<dbReference type="EMBL" id="CACRXK020012765">
    <property type="protein sequence ID" value="CAB4023958.1"/>
    <property type="molecule type" value="Genomic_DNA"/>
</dbReference>